<dbReference type="Pfam" id="PF00149">
    <property type="entry name" value="Metallophos"/>
    <property type="match status" value="1"/>
</dbReference>
<dbReference type="InterPro" id="IPR011160">
    <property type="entry name" value="Sphingomy_PDE"/>
</dbReference>
<dbReference type="SUPFAM" id="SSF47862">
    <property type="entry name" value="Saposin"/>
    <property type="match status" value="1"/>
</dbReference>
<feature type="disulfide bond" evidence="14">
    <location>
        <begin position="108"/>
        <end position="119"/>
    </location>
</feature>
<sequence>MYVSATFLVAIAIFIDCSRSAALEDDVTNFSYEISKLARTRKSSTALEKLIKNLALPENWHADPKISIDEVSPRVTCTTCKAFAKSILELRRNGTTAEAIQDTIINLCIRLHLHTESVCRGSTKLNAPVFFWIIDNDPTVTANDYCALALQNSHCVSAPAKFEWTVEIDRSPPKLLDATPSEEHLKIVHVSDIHYDPLYEPNGNAKCGQPNCCRKGQGPSPAGAPPAGYWGDYRVCDTPWHAVIDALDHINKTHSDAEYIYYTGDIVDHGEWETTREGNIKIIQDVFKKIKTTFKDTPVFPIIGNHEANPLNLFASAKVDDDKVSTKWLYELLADIWINYGWLPESTRSSILQGGFYTLSPRKGFRIIALNNNVAYTYNWWLIYEPKDLGGQLKWLANTLLEAEKNKEFVHILVHVPSGNHDQQNTWSREYRKIINRFSHIIAGQFNGHTHSDEFNIFYEPRNFSNIINIAWNGGSITTWSYVNPNYRTYTVNGKTYDVEDADNWMYNLTEANLTPEKRPNWVKSYSFKEEYGLKDLSKRSISDLVVELSKKGPKSTAYHRHMAKDAKIKGNSWNCDKKCAIKNVCKIVTSVNNNNADCNYIKGLKP</sequence>
<comment type="function">
    <text evidence="12">Converts sphingomyelin to ceramide.</text>
</comment>
<keyword evidence="4 13" id="KW-0479">Metal-binding</keyword>
<dbReference type="GO" id="GO:0005764">
    <property type="term" value="C:lysosome"/>
    <property type="evidence" value="ECO:0007669"/>
    <property type="project" value="TreeGrafter"/>
</dbReference>
<keyword evidence="7 13" id="KW-0862">Zinc</keyword>
<dbReference type="SUPFAM" id="SSF56300">
    <property type="entry name" value="Metallo-dependent phosphatases"/>
    <property type="match status" value="1"/>
</dbReference>
<evidence type="ECO:0000256" key="9">
    <source>
        <dbReference type="ARBA" id="ARBA00023180"/>
    </source>
</evidence>
<protein>
    <recommendedName>
        <fullName evidence="12">Sphingomyelin phosphodiesterase</fullName>
        <ecNumber evidence="12">3.1.4.12</ecNumber>
    </recommendedName>
</protein>
<accession>A0A9R1T641</accession>
<evidence type="ECO:0000256" key="10">
    <source>
        <dbReference type="ARBA" id="ARBA00023295"/>
    </source>
</evidence>
<dbReference type="InterPro" id="IPR004843">
    <property type="entry name" value="Calcineurin-like_PHP"/>
</dbReference>
<feature type="binding site" evidence="13">
    <location>
        <position position="415"/>
    </location>
    <ligand>
        <name>Zn(2+)</name>
        <dbReference type="ChEBI" id="CHEBI:29105"/>
        <label>2</label>
    </ligand>
</feature>
<dbReference type="GO" id="GO:0016020">
    <property type="term" value="C:membrane"/>
    <property type="evidence" value="ECO:0007669"/>
    <property type="project" value="GOC"/>
</dbReference>
<dbReference type="Gene3D" id="3.60.21.10">
    <property type="match status" value="2"/>
</dbReference>
<dbReference type="OrthoDB" id="282973at2759"/>
<feature type="binding site" evidence="13">
    <location>
        <position position="305"/>
    </location>
    <ligand>
        <name>Zn(2+)</name>
        <dbReference type="ChEBI" id="CHEBI:29105"/>
        <label>2</label>
    </ligand>
</feature>
<dbReference type="GO" id="GO:0046513">
    <property type="term" value="P:ceramide biosynthetic process"/>
    <property type="evidence" value="ECO:0007669"/>
    <property type="project" value="TreeGrafter"/>
</dbReference>
<evidence type="ECO:0000256" key="7">
    <source>
        <dbReference type="ARBA" id="ARBA00022833"/>
    </source>
</evidence>
<evidence type="ECO:0000256" key="2">
    <source>
        <dbReference type="ARBA" id="ARBA00008234"/>
    </source>
</evidence>
<dbReference type="InterPro" id="IPR011001">
    <property type="entry name" value="Saposin-like"/>
</dbReference>
<feature type="signal peptide" evidence="15">
    <location>
        <begin position="1"/>
        <end position="20"/>
    </location>
</feature>
<dbReference type="PROSITE" id="PS50015">
    <property type="entry name" value="SAP_B"/>
    <property type="match status" value="1"/>
</dbReference>
<dbReference type="InterPro" id="IPR041805">
    <property type="entry name" value="ASMase/PPN1_MPP"/>
</dbReference>
<feature type="binding site" evidence="13">
    <location>
        <position position="194"/>
    </location>
    <ligand>
        <name>Zn(2+)</name>
        <dbReference type="ChEBI" id="CHEBI:29105"/>
        <label>1</label>
    </ligand>
</feature>
<comment type="catalytic activity">
    <reaction evidence="11">
        <text>a sphingomyelin + H2O = phosphocholine + an N-acylsphing-4-enine + H(+)</text>
        <dbReference type="Rhea" id="RHEA:19253"/>
        <dbReference type="ChEBI" id="CHEBI:15377"/>
        <dbReference type="ChEBI" id="CHEBI:15378"/>
        <dbReference type="ChEBI" id="CHEBI:17636"/>
        <dbReference type="ChEBI" id="CHEBI:52639"/>
        <dbReference type="ChEBI" id="CHEBI:295975"/>
        <dbReference type="EC" id="3.1.4.12"/>
    </reaction>
    <physiologicalReaction direction="left-to-right" evidence="11">
        <dbReference type="Rhea" id="RHEA:19254"/>
    </physiologicalReaction>
</comment>
<keyword evidence="5 15" id="KW-0732">Signal</keyword>
<name>A0A9R1T641_9HYME</name>
<feature type="disulfide bond" evidence="14">
    <location>
        <begin position="213"/>
        <end position="236"/>
    </location>
</feature>
<feature type="domain" description="Saposin B-type" evidence="16">
    <location>
        <begin position="73"/>
        <end position="159"/>
    </location>
</feature>
<dbReference type="GO" id="GO:0006685">
    <property type="term" value="P:sphingomyelin catabolic process"/>
    <property type="evidence" value="ECO:0007669"/>
    <property type="project" value="UniProtKB-UniRule"/>
</dbReference>
<dbReference type="GO" id="GO:0046872">
    <property type="term" value="F:metal ion binding"/>
    <property type="evidence" value="ECO:0007669"/>
    <property type="project" value="UniProtKB-KW"/>
</dbReference>
<dbReference type="PANTHER" id="PTHR10340">
    <property type="entry name" value="SPHINGOMYELIN PHOSPHODIESTERASE"/>
    <property type="match status" value="1"/>
</dbReference>
<feature type="binding site" evidence="13">
    <location>
        <position position="265"/>
    </location>
    <ligand>
        <name>Zn(2+)</name>
        <dbReference type="ChEBI" id="CHEBI:29105"/>
        <label>1</label>
    </ligand>
</feature>
<evidence type="ECO:0000256" key="3">
    <source>
        <dbReference type="ARBA" id="ARBA00022525"/>
    </source>
</evidence>
<feature type="chain" id="PRO_5040147317" description="Sphingomyelin phosphodiesterase" evidence="15">
    <location>
        <begin position="21"/>
        <end position="607"/>
    </location>
</feature>
<keyword evidence="8 14" id="KW-1015">Disulfide bond</keyword>
<dbReference type="EC" id="3.1.4.12" evidence="12"/>
<keyword evidence="9" id="KW-0325">Glycoprotein</keyword>
<keyword evidence="6 12" id="KW-0378">Hydrolase</keyword>
<evidence type="ECO:0000313" key="17">
    <source>
        <dbReference type="Proteomes" id="UP000694866"/>
    </source>
</evidence>
<dbReference type="GO" id="GO:0016798">
    <property type="term" value="F:hydrolase activity, acting on glycosyl bonds"/>
    <property type="evidence" value="ECO:0007669"/>
    <property type="project" value="UniProtKB-KW"/>
</dbReference>
<keyword evidence="17" id="KW-1185">Reference proteome</keyword>
<feature type="binding site" evidence="13">
    <location>
        <position position="451"/>
    </location>
    <ligand>
        <name>Zn(2+)</name>
        <dbReference type="ChEBI" id="CHEBI:29105"/>
        <label>1</label>
    </ligand>
</feature>
<dbReference type="PANTHER" id="PTHR10340:SF29">
    <property type="entry name" value="SPHINGOMYELIN PHOSPHODIESTERASE"/>
    <property type="match status" value="1"/>
</dbReference>
<evidence type="ECO:0000256" key="11">
    <source>
        <dbReference type="ARBA" id="ARBA00047268"/>
    </source>
</evidence>
<feature type="binding site" evidence="13">
    <location>
        <position position="192"/>
    </location>
    <ligand>
        <name>Zn(2+)</name>
        <dbReference type="ChEBI" id="CHEBI:29105"/>
        <label>1</label>
    </ligand>
</feature>
<dbReference type="RefSeq" id="XP_011303535.1">
    <property type="nucleotide sequence ID" value="XM_011305233.1"/>
</dbReference>
<evidence type="ECO:0000256" key="6">
    <source>
        <dbReference type="ARBA" id="ARBA00022801"/>
    </source>
</evidence>
<evidence type="ECO:0000256" key="4">
    <source>
        <dbReference type="ARBA" id="ARBA00022723"/>
    </source>
</evidence>
<keyword evidence="3" id="KW-0964">Secreted</keyword>
<dbReference type="AlphaFoldDB" id="A0A9R1T641"/>
<comment type="similarity">
    <text evidence="2 12">Belongs to the acid sphingomyelinase family.</text>
</comment>
<evidence type="ECO:0000259" key="16">
    <source>
        <dbReference type="PROSITE" id="PS50015"/>
    </source>
</evidence>
<dbReference type="GeneID" id="105266808"/>
<feature type="binding site" evidence="13">
    <location>
        <position position="449"/>
    </location>
    <ligand>
        <name>Zn(2+)</name>
        <dbReference type="ChEBI" id="CHEBI:29105"/>
        <label>2</label>
    </ligand>
</feature>
<feature type="disulfide bond" evidence="14">
    <location>
        <begin position="576"/>
        <end position="580"/>
    </location>
</feature>
<evidence type="ECO:0000256" key="12">
    <source>
        <dbReference type="PIRNR" id="PIRNR000948"/>
    </source>
</evidence>
<dbReference type="GO" id="GO:0061750">
    <property type="term" value="F:acid sphingomyelin phosphodiesterase activity"/>
    <property type="evidence" value="ECO:0007669"/>
    <property type="project" value="TreeGrafter"/>
</dbReference>
<dbReference type="InterPro" id="IPR045473">
    <property type="entry name" value="ASM_C"/>
</dbReference>
<proteinExistence type="inferred from homology"/>
<reference evidence="18" key="1">
    <citation type="submission" date="2025-08" db="UniProtKB">
        <authorList>
            <consortium name="RefSeq"/>
        </authorList>
    </citation>
    <scope>IDENTIFICATION</scope>
    <source>
        <strain evidence="18">USDA-PBARC FA_bdor</strain>
        <tissue evidence="18">Whole organism</tissue>
    </source>
</reference>
<comment type="subcellular location">
    <subcellularLocation>
        <location evidence="1">Secreted</location>
    </subcellularLocation>
</comment>
<dbReference type="Proteomes" id="UP000694866">
    <property type="component" value="Unplaced"/>
</dbReference>
<feature type="binding site" evidence="13">
    <location>
        <position position="265"/>
    </location>
    <ligand>
        <name>Zn(2+)</name>
        <dbReference type="ChEBI" id="CHEBI:29105"/>
        <label>2</label>
    </ligand>
</feature>
<keyword evidence="10 12" id="KW-0326">Glycosidase</keyword>
<dbReference type="KEGG" id="fas:105266808"/>
<evidence type="ECO:0000256" key="15">
    <source>
        <dbReference type="SAM" id="SignalP"/>
    </source>
</evidence>
<feature type="disulfide bond" evidence="14">
    <location>
        <begin position="207"/>
        <end position="212"/>
    </location>
</feature>
<evidence type="ECO:0000256" key="14">
    <source>
        <dbReference type="PIRSR" id="PIRSR000948-2"/>
    </source>
</evidence>
<dbReference type="InterPro" id="IPR029052">
    <property type="entry name" value="Metallo-depent_PP-like"/>
</dbReference>
<evidence type="ECO:0000256" key="5">
    <source>
        <dbReference type="ARBA" id="ARBA00022729"/>
    </source>
</evidence>
<gene>
    <name evidence="18" type="primary">LOC105266808</name>
</gene>
<evidence type="ECO:0000256" key="13">
    <source>
        <dbReference type="PIRSR" id="PIRSR000948-1"/>
    </source>
</evidence>
<evidence type="ECO:0000313" key="18">
    <source>
        <dbReference type="RefSeq" id="XP_011303535.1"/>
    </source>
</evidence>
<evidence type="ECO:0000256" key="1">
    <source>
        <dbReference type="ARBA" id="ARBA00004613"/>
    </source>
</evidence>
<organism evidence="17 18">
    <name type="scientific">Fopius arisanus</name>
    <dbReference type="NCBI Taxonomy" id="64838"/>
    <lineage>
        <taxon>Eukaryota</taxon>
        <taxon>Metazoa</taxon>
        <taxon>Ecdysozoa</taxon>
        <taxon>Arthropoda</taxon>
        <taxon>Hexapoda</taxon>
        <taxon>Insecta</taxon>
        <taxon>Pterygota</taxon>
        <taxon>Neoptera</taxon>
        <taxon>Endopterygota</taxon>
        <taxon>Hymenoptera</taxon>
        <taxon>Apocrita</taxon>
        <taxon>Ichneumonoidea</taxon>
        <taxon>Braconidae</taxon>
        <taxon>Opiinae</taxon>
        <taxon>Fopius</taxon>
    </lineage>
</organism>
<evidence type="ECO:0000256" key="8">
    <source>
        <dbReference type="ARBA" id="ARBA00023157"/>
    </source>
</evidence>
<dbReference type="GO" id="GO:0005615">
    <property type="term" value="C:extracellular space"/>
    <property type="evidence" value="ECO:0007669"/>
    <property type="project" value="TreeGrafter"/>
</dbReference>
<dbReference type="PIRSF" id="PIRSF000948">
    <property type="entry name" value="Sphingomy_PDE"/>
    <property type="match status" value="1"/>
</dbReference>
<dbReference type="InterPro" id="IPR008139">
    <property type="entry name" value="SaposinB_dom"/>
</dbReference>
<comment type="cofactor">
    <cofactor evidence="13">
        <name>Zn(2+)</name>
        <dbReference type="ChEBI" id="CHEBI:29105"/>
    </cofactor>
    <text evidence="13">Binds 2 Zn(2+) ions per subunit.</text>
</comment>
<dbReference type="CDD" id="cd00842">
    <property type="entry name" value="MPP_ASMase"/>
    <property type="match status" value="1"/>
</dbReference>
<dbReference type="Pfam" id="PF19272">
    <property type="entry name" value="ASMase_C"/>
    <property type="match status" value="1"/>
</dbReference>